<sequence length="254" mass="29905">MNKEIVNILNEVVAKSKFANTEKHFFNCVSHSMIMNAFIQFEERKKFYLQDDYAFNHFMSEETITMFNSYEFKKNNKFFKQFKSEIVKSAMILSNCIENEPLTDIFKELFEVYYAQNDQTKFAKYIDSKLTKDLKVEYVSFNYDKNDFCNVEPTGGTGFLLYSLLNKISRKAGLEEIQKLNITYLESDPFFAQIFIAQTLTNMFNHNLDFKVLDIYIASKARYYDCGGYKEAGHVMIVNQNEFVAKRVLEIQNN</sequence>
<evidence type="ECO:0000313" key="1">
    <source>
        <dbReference type="EMBL" id="VGM46580.1"/>
    </source>
</evidence>
<gene>
    <name evidence="1" type="ORF">SAMEA4873556_05059</name>
</gene>
<evidence type="ECO:0008006" key="2">
    <source>
        <dbReference type="Google" id="ProtNLM"/>
    </source>
</evidence>
<dbReference type="AlphaFoldDB" id="A0A486V707"/>
<dbReference type="RefSeq" id="WP_012569240.1">
    <property type="nucleotide sequence ID" value="NZ_CAAHBH010000032.1"/>
</dbReference>
<name>A0A486V707_KLEPN</name>
<accession>A0A486V707</accession>
<dbReference type="EMBL" id="CAAHDC010000030">
    <property type="protein sequence ID" value="VGM46580.1"/>
    <property type="molecule type" value="Genomic_DNA"/>
</dbReference>
<organism evidence="1">
    <name type="scientific">Klebsiella pneumoniae</name>
    <dbReference type="NCBI Taxonomy" id="573"/>
    <lineage>
        <taxon>Bacteria</taxon>
        <taxon>Pseudomonadati</taxon>
        <taxon>Pseudomonadota</taxon>
        <taxon>Gammaproteobacteria</taxon>
        <taxon>Enterobacterales</taxon>
        <taxon>Enterobacteriaceae</taxon>
        <taxon>Klebsiella/Raoultella group</taxon>
        <taxon>Klebsiella</taxon>
        <taxon>Klebsiella pneumoniae complex</taxon>
    </lineage>
</organism>
<proteinExistence type="predicted"/>
<reference evidence="1" key="1">
    <citation type="submission" date="2019-03" db="EMBL/GenBank/DDBJ databases">
        <authorList>
            <consortium name="Pathogen Informatics"/>
        </authorList>
    </citation>
    <scope>NUCLEOTIDE SEQUENCE</scope>
    <source>
        <strain evidence="1">5012STDY7626355</strain>
    </source>
</reference>
<protein>
    <recommendedName>
        <fullName evidence="2">DNA methylase adenine-specific domain-containing protein</fullName>
    </recommendedName>
</protein>